<dbReference type="Proteomes" id="UP000054495">
    <property type="component" value="Unassembled WGS sequence"/>
</dbReference>
<feature type="region of interest" description="Disordered" evidence="1">
    <location>
        <begin position="1"/>
        <end position="32"/>
    </location>
</feature>
<dbReference type="AlphaFoldDB" id="A0A0D6MCH8"/>
<organism evidence="2 3">
    <name type="scientific">Ancylostoma ceylanicum</name>
    <dbReference type="NCBI Taxonomy" id="53326"/>
    <lineage>
        <taxon>Eukaryota</taxon>
        <taxon>Metazoa</taxon>
        <taxon>Ecdysozoa</taxon>
        <taxon>Nematoda</taxon>
        <taxon>Chromadorea</taxon>
        <taxon>Rhabditida</taxon>
        <taxon>Rhabditina</taxon>
        <taxon>Rhabditomorpha</taxon>
        <taxon>Strongyloidea</taxon>
        <taxon>Ancylostomatidae</taxon>
        <taxon>Ancylostomatinae</taxon>
        <taxon>Ancylostoma</taxon>
    </lineage>
</organism>
<evidence type="ECO:0000313" key="3">
    <source>
        <dbReference type="Proteomes" id="UP000054495"/>
    </source>
</evidence>
<evidence type="ECO:0000256" key="1">
    <source>
        <dbReference type="SAM" id="MobiDB-lite"/>
    </source>
</evidence>
<accession>A0A0D6MCH8</accession>
<dbReference type="EMBL" id="KE124803">
    <property type="protein sequence ID" value="EPB78937.1"/>
    <property type="molecule type" value="Genomic_DNA"/>
</dbReference>
<reference evidence="2 3" key="1">
    <citation type="submission" date="2013-05" db="EMBL/GenBank/DDBJ databases">
        <title>Draft genome of the parasitic nematode Anyclostoma ceylanicum.</title>
        <authorList>
            <person name="Mitreva M."/>
        </authorList>
    </citation>
    <scope>NUCLEOTIDE SEQUENCE [LARGE SCALE GENOMIC DNA]</scope>
</reference>
<evidence type="ECO:0000313" key="2">
    <source>
        <dbReference type="EMBL" id="EPB78937.1"/>
    </source>
</evidence>
<gene>
    <name evidence="2" type="ORF">ANCCEY_02000</name>
</gene>
<name>A0A0D6MCH8_9BILA</name>
<proteinExistence type="predicted"/>
<keyword evidence="3" id="KW-1185">Reference proteome</keyword>
<protein>
    <submittedName>
        <fullName evidence="2">Uncharacterized protein</fullName>
    </submittedName>
</protein>
<sequence length="279" mass="30827">MVLPVGAPNNLLSQRPTTLRPKASASTPAERQAAQVLPAPLVVQHVAQNQHTEVQLGLAPTGGGGFFASGLLRTRQSRPRALSMMPLTRSASQDEVGYEKDGGTSVQEVQAKPGLQLLLRGSVASACSGAVLQNSMKNRHHNFEIRFSMIKQTSNYTLSVTVIKPGEANLGQFCYMSLMSVFVPGELDMDLRSGRLSRKFTTRRPYSTLLTITEGVALPPTTMTGERSSLATNSAYWLRHDIFSLQLLAPEPVDTCHEHKNHEQWSDTIKRFWNRWQDN</sequence>